<evidence type="ECO:0000313" key="2">
    <source>
        <dbReference type="EMBL" id="EFX65820.1"/>
    </source>
</evidence>
<dbReference type="HOGENOM" id="CLU_1769914_0_0_1"/>
<dbReference type="KEGG" id="dpx:DAPPUDRAFT_332813"/>
<feature type="compositionally biased region" description="Polar residues" evidence="1">
    <location>
        <begin position="110"/>
        <end position="129"/>
    </location>
</feature>
<dbReference type="AlphaFoldDB" id="E9HG56"/>
<reference evidence="3 4" key="1">
    <citation type="journal article" date="2011" name="Science">
        <title>The ecoresponsive genome of Daphnia pulex.</title>
        <authorList>
            <person name="Colbourne J.K."/>
            <person name="Pfrender M.E."/>
            <person name="Gilbert D."/>
            <person name="Thomas W.K."/>
            <person name="Tucker A."/>
            <person name="Oakley T.H."/>
            <person name="Tokishita S."/>
            <person name="Aerts A."/>
            <person name="Arnold G.J."/>
            <person name="Basu M.K."/>
            <person name="Bauer D.J."/>
            <person name="Caceres C.E."/>
            <person name="Carmel L."/>
            <person name="Casola C."/>
            <person name="Choi J.H."/>
            <person name="Detter J.C."/>
            <person name="Dong Q."/>
            <person name="Dusheyko S."/>
            <person name="Eads B.D."/>
            <person name="Frohlich T."/>
            <person name="Geiler-Samerotte K.A."/>
            <person name="Gerlach D."/>
            <person name="Hatcher P."/>
            <person name="Jogdeo S."/>
            <person name="Krijgsveld J."/>
            <person name="Kriventseva E.V."/>
            <person name="Kultz D."/>
            <person name="Laforsch C."/>
            <person name="Lindquist E."/>
            <person name="Lopez J."/>
            <person name="Manak J.R."/>
            <person name="Muller J."/>
            <person name="Pangilinan J."/>
            <person name="Patwardhan R.P."/>
            <person name="Pitluck S."/>
            <person name="Pritham E.J."/>
            <person name="Rechtsteiner A."/>
            <person name="Rho M."/>
            <person name="Rogozin I.B."/>
            <person name="Sakarya O."/>
            <person name="Salamov A."/>
            <person name="Schaack S."/>
            <person name="Shapiro H."/>
            <person name="Shiga Y."/>
            <person name="Skalitzky C."/>
            <person name="Smith Z."/>
            <person name="Souvorov A."/>
            <person name="Sung W."/>
            <person name="Tang Z."/>
            <person name="Tsuchiya D."/>
            <person name="Tu H."/>
            <person name="Vos H."/>
            <person name="Wang M."/>
            <person name="Wolf Y.I."/>
            <person name="Yamagata H."/>
            <person name="Yamada T."/>
            <person name="Ye Y."/>
            <person name="Shaw J.R."/>
            <person name="Andrews J."/>
            <person name="Crease T.J."/>
            <person name="Tang H."/>
            <person name="Lucas S.M."/>
            <person name="Robertson H.M."/>
            <person name="Bork P."/>
            <person name="Koonin E.V."/>
            <person name="Zdobnov E.M."/>
            <person name="Grigoriev I.V."/>
            <person name="Lynch M."/>
            <person name="Boore J.L."/>
        </authorList>
    </citation>
    <scope>NUCLEOTIDE SEQUENCE [LARGE SCALE GENOMIC DNA]</scope>
</reference>
<organism evidence="3 4">
    <name type="scientific">Daphnia pulex</name>
    <name type="common">Water flea</name>
    <dbReference type="NCBI Taxonomy" id="6669"/>
    <lineage>
        <taxon>Eukaryota</taxon>
        <taxon>Metazoa</taxon>
        <taxon>Ecdysozoa</taxon>
        <taxon>Arthropoda</taxon>
        <taxon>Crustacea</taxon>
        <taxon>Branchiopoda</taxon>
        <taxon>Diplostraca</taxon>
        <taxon>Cladocera</taxon>
        <taxon>Anomopoda</taxon>
        <taxon>Daphniidae</taxon>
        <taxon>Daphnia</taxon>
    </lineage>
</organism>
<feature type="region of interest" description="Disordered" evidence="1">
    <location>
        <begin position="99"/>
        <end position="132"/>
    </location>
</feature>
<keyword evidence="4" id="KW-1185">Reference proteome</keyword>
<accession>E9HG56</accession>
<dbReference type="OrthoDB" id="6402505at2759"/>
<sequence length="147" mass="16417">MTRSSPIKINPILHFPRRGEWHREVAKRFTPTDPTGPGRIVQPYKKTIAHKRQYQELDDISSSTESSQKPRTEANSVRSAFHETFEEKCDVFVPSASLLESDSESDGGTDKTNSYVSDGNRSVGQSDPVENTIVVPEITKTVLTEPV</sequence>
<feature type="compositionally biased region" description="Polar residues" evidence="1">
    <location>
        <begin position="60"/>
        <end position="78"/>
    </location>
</feature>
<evidence type="ECO:0000256" key="1">
    <source>
        <dbReference type="SAM" id="MobiDB-lite"/>
    </source>
</evidence>
<name>E9HG56_DAPPU</name>
<gene>
    <name evidence="3" type="ORF">DAPPUDRAFT_329281</name>
    <name evidence="2" type="ORF">DAPPUDRAFT_332813</name>
</gene>
<proteinExistence type="predicted"/>
<dbReference type="Proteomes" id="UP000000305">
    <property type="component" value="Unassembled WGS sequence"/>
</dbReference>
<protein>
    <submittedName>
        <fullName evidence="3">Uncharacterized protein</fullName>
    </submittedName>
</protein>
<dbReference type="EMBL" id="GL732729">
    <property type="protein sequence ID" value="EFX65820.1"/>
    <property type="molecule type" value="Genomic_DNA"/>
</dbReference>
<feature type="region of interest" description="Disordered" evidence="1">
    <location>
        <begin position="25"/>
        <end position="78"/>
    </location>
</feature>
<dbReference type="KEGG" id="dpx:DAPPUDRAFT_329281"/>
<evidence type="ECO:0000313" key="3">
    <source>
        <dbReference type="EMBL" id="EFX69252.1"/>
    </source>
</evidence>
<dbReference type="EMBL" id="GL732639">
    <property type="protein sequence ID" value="EFX69252.1"/>
    <property type="molecule type" value="Genomic_DNA"/>
</dbReference>
<evidence type="ECO:0000313" key="4">
    <source>
        <dbReference type="Proteomes" id="UP000000305"/>
    </source>
</evidence>